<dbReference type="CDD" id="cd00093">
    <property type="entry name" value="HTH_XRE"/>
    <property type="match status" value="1"/>
</dbReference>
<dbReference type="InterPro" id="IPR010982">
    <property type="entry name" value="Lambda_DNA-bd_dom_sf"/>
</dbReference>
<accession>A0A158DNI1</accession>
<organism evidence="2 3">
    <name type="scientific">Caballeronia calidae</name>
    <dbReference type="NCBI Taxonomy" id="1777139"/>
    <lineage>
        <taxon>Bacteria</taxon>
        <taxon>Pseudomonadati</taxon>
        <taxon>Pseudomonadota</taxon>
        <taxon>Betaproteobacteria</taxon>
        <taxon>Burkholderiales</taxon>
        <taxon>Burkholderiaceae</taxon>
        <taxon>Caballeronia</taxon>
    </lineage>
</organism>
<dbReference type="InterPro" id="IPR001387">
    <property type="entry name" value="Cro/C1-type_HTH"/>
</dbReference>
<evidence type="ECO:0000313" key="3">
    <source>
        <dbReference type="Proteomes" id="UP000071859"/>
    </source>
</evidence>
<dbReference type="Proteomes" id="UP000071859">
    <property type="component" value="Unassembled WGS sequence"/>
</dbReference>
<evidence type="ECO:0000313" key="2">
    <source>
        <dbReference type="EMBL" id="SAK95317.1"/>
    </source>
</evidence>
<dbReference type="NCBIfam" id="TIGR02607">
    <property type="entry name" value="antidote_HigA"/>
    <property type="match status" value="1"/>
</dbReference>
<keyword evidence="3" id="KW-1185">Reference proteome</keyword>
<dbReference type="PROSITE" id="PS50943">
    <property type="entry name" value="HTH_CROC1"/>
    <property type="match status" value="1"/>
</dbReference>
<dbReference type="Pfam" id="PF01381">
    <property type="entry name" value="HTH_3"/>
    <property type="match status" value="1"/>
</dbReference>
<name>A0A158DNI1_9BURK</name>
<sequence length="98" mass="10812">MFDNHPGSNLKRLIDGKGITVKQAALEIGISHVMLYNIINAKSAITPEVAAQLELWCGDWTADVWLLVQSKHDLVKARPQAVLNKAEHDARQAAKETV</sequence>
<dbReference type="RefSeq" id="WP_062608855.1">
    <property type="nucleotide sequence ID" value="NZ_FCOX02000033.1"/>
</dbReference>
<comment type="caution">
    <text evidence="2">The sequence shown here is derived from an EMBL/GenBank/DDBJ whole genome shotgun (WGS) entry which is preliminary data.</text>
</comment>
<dbReference type="AlphaFoldDB" id="A0A158DNI1"/>
<dbReference type="SUPFAM" id="SSF47413">
    <property type="entry name" value="lambda repressor-like DNA-binding domains"/>
    <property type="match status" value="1"/>
</dbReference>
<feature type="domain" description="HTH cro/C1-type" evidence="1">
    <location>
        <begin position="10"/>
        <end position="53"/>
    </location>
</feature>
<proteinExistence type="predicted"/>
<dbReference type="Gene3D" id="1.10.260.40">
    <property type="entry name" value="lambda repressor-like DNA-binding domains"/>
    <property type="match status" value="1"/>
</dbReference>
<dbReference type="InterPro" id="IPR013430">
    <property type="entry name" value="Toxin_antidote_HigA"/>
</dbReference>
<evidence type="ECO:0000259" key="1">
    <source>
        <dbReference type="PROSITE" id="PS50943"/>
    </source>
</evidence>
<dbReference type="EMBL" id="FCOX02000033">
    <property type="protein sequence ID" value="SAK95317.1"/>
    <property type="molecule type" value="Genomic_DNA"/>
</dbReference>
<reference evidence="2" key="1">
    <citation type="submission" date="2016-01" db="EMBL/GenBank/DDBJ databases">
        <authorList>
            <person name="Peeters C."/>
        </authorList>
    </citation>
    <scope>NUCLEOTIDE SEQUENCE</scope>
    <source>
        <strain evidence="2">LMG 29321</strain>
    </source>
</reference>
<dbReference type="GO" id="GO:0003677">
    <property type="term" value="F:DNA binding"/>
    <property type="evidence" value="ECO:0007669"/>
    <property type="project" value="InterPro"/>
</dbReference>
<dbReference type="OrthoDB" id="9796786at2"/>
<gene>
    <name evidence="2" type="ORF">AWB78_05327</name>
</gene>
<protein>
    <submittedName>
        <fullName evidence="2">XRE family plasmid maintenance system antidote protein</fullName>
    </submittedName>
</protein>